<name>A0A9W6DDD2_9FIRM</name>
<dbReference type="RefSeq" id="WP_281813102.1">
    <property type="nucleotide sequence ID" value="NZ_BRLB01000001.1"/>
</dbReference>
<evidence type="ECO:0000313" key="2">
    <source>
        <dbReference type="Proteomes" id="UP001144256"/>
    </source>
</evidence>
<organism evidence="1 2">
    <name type="scientific">Vallitalea longa</name>
    <dbReference type="NCBI Taxonomy" id="2936439"/>
    <lineage>
        <taxon>Bacteria</taxon>
        <taxon>Bacillati</taxon>
        <taxon>Bacillota</taxon>
        <taxon>Clostridia</taxon>
        <taxon>Lachnospirales</taxon>
        <taxon>Vallitaleaceae</taxon>
        <taxon>Vallitalea</taxon>
    </lineage>
</organism>
<evidence type="ECO:0000313" key="1">
    <source>
        <dbReference type="EMBL" id="GKX28621.1"/>
    </source>
</evidence>
<proteinExistence type="predicted"/>
<dbReference type="Proteomes" id="UP001144256">
    <property type="component" value="Unassembled WGS sequence"/>
</dbReference>
<protein>
    <submittedName>
        <fullName evidence="1">Uncharacterized protein</fullName>
    </submittedName>
</protein>
<accession>A0A9W6DDD2</accession>
<gene>
    <name evidence="1" type="ORF">SH1V18_11010</name>
</gene>
<comment type="caution">
    <text evidence="1">The sequence shown here is derived from an EMBL/GenBank/DDBJ whole genome shotgun (WGS) entry which is preliminary data.</text>
</comment>
<sequence>MPKLGEAGFVLTLREFVFLAALTGAENIYGVEDDTYKLSQEELQEEWNKIKGQLENKNYLEIDIDGSITIDDDLFEMIHHCCNPRLFMKCNGKGLGEKTFNRCYYISIDHSVELDQDRLMKNTYALTPMKDMDKMIDNLKECYLIKGDYESTEISFEVAFDEFQQITEQIDMSKEEAINKIVSLGCTKEAAIDFYGAYRNKKKYIISFIANVSNQDIKDVSTFYILGGQKYLWKTSDITSENDNITVSVSDIKDIDNQIYGYIDEIKKIYL</sequence>
<keyword evidence="2" id="KW-1185">Reference proteome</keyword>
<dbReference type="EMBL" id="BRLB01000001">
    <property type="protein sequence ID" value="GKX28621.1"/>
    <property type="molecule type" value="Genomic_DNA"/>
</dbReference>
<dbReference type="AlphaFoldDB" id="A0A9W6DDD2"/>
<reference evidence="1" key="1">
    <citation type="submission" date="2022-06" db="EMBL/GenBank/DDBJ databases">
        <title>Vallitalea longa sp. nov., an anaerobic bacterium isolated from marine sediment.</title>
        <authorList>
            <person name="Hirano S."/>
            <person name="Terahara T."/>
            <person name="Mori K."/>
            <person name="Hamada M."/>
            <person name="Matsumoto R."/>
            <person name="Kobayashi T."/>
        </authorList>
    </citation>
    <scope>NUCLEOTIDE SEQUENCE</scope>
    <source>
        <strain evidence="1">SH18-1</strain>
    </source>
</reference>